<comment type="subcellular location">
    <subcellularLocation>
        <location evidence="4">Cytoplasm</location>
    </subcellularLocation>
    <subcellularLocation>
        <location evidence="4">Nucleus</location>
    </subcellularLocation>
</comment>
<dbReference type="InterPro" id="IPR016295">
    <property type="entry name" value="Proteasome_beta4"/>
</dbReference>
<dbReference type="EMBL" id="CAICTM010000043">
    <property type="protein sequence ID" value="CAB9498682.1"/>
    <property type="molecule type" value="Genomic_DNA"/>
</dbReference>
<feature type="compositionally biased region" description="Basic residues" evidence="5">
    <location>
        <begin position="1"/>
        <end position="10"/>
    </location>
</feature>
<dbReference type="InterPro" id="IPR023333">
    <property type="entry name" value="Proteasome_suB-type"/>
</dbReference>
<dbReference type="GO" id="GO:0005634">
    <property type="term" value="C:nucleus"/>
    <property type="evidence" value="ECO:0007669"/>
    <property type="project" value="UniProtKB-SubCell"/>
</dbReference>
<dbReference type="OrthoDB" id="10248542at2759"/>
<reference evidence="6" key="1">
    <citation type="submission" date="2020-06" db="EMBL/GenBank/DDBJ databases">
        <authorList>
            <consortium name="Plant Systems Biology data submission"/>
        </authorList>
    </citation>
    <scope>NUCLEOTIDE SEQUENCE</scope>
    <source>
        <strain evidence="6">D6</strain>
    </source>
</reference>
<dbReference type="PROSITE" id="PS00854">
    <property type="entry name" value="PROTEASOME_BETA_1"/>
    <property type="match status" value="1"/>
</dbReference>
<sequence length="249" mass="27574">MWGMNHHHRSSAPADPKSHTTRPIVTGASVLGVKYNGGVMLAADTLLSYGSMAKTMNASRLMEIDQTLIGASGEYSDFQAIQEMLEAKSLQMQSGLLQEREGDEPPMTARSMWNYLRVVMYHRRNKMNPLWNSVVVAGKDGATGEFFLGNVDRLGTTVEDNIMATGFGAYMGVPLLREKWRPDMDEGEARALLEDCMKVLYYRDCRAASRIQLAKVSADGVLISEPYELETSWAGSTDYIPLNTPLALP</sequence>
<dbReference type="SUPFAM" id="SSF56235">
    <property type="entry name" value="N-terminal nucleophile aminohydrolases (Ntn hydrolases)"/>
    <property type="match status" value="1"/>
</dbReference>
<dbReference type="GO" id="GO:0005737">
    <property type="term" value="C:cytoplasm"/>
    <property type="evidence" value="ECO:0007669"/>
    <property type="project" value="UniProtKB-SubCell"/>
</dbReference>
<dbReference type="GO" id="GO:0019774">
    <property type="term" value="C:proteasome core complex, beta-subunit complex"/>
    <property type="evidence" value="ECO:0007669"/>
    <property type="project" value="UniProtKB-UniRule"/>
</dbReference>
<comment type="function">
    <text evidence="4">Non-catalytic component of the proteasome.</text>
</comment>
<organism evidence="6 7">
    <name type="scientific">Seminavis robusta</name>
    <dbReference type="NCBI Taxonomy" id="568900"/>
    <lineage>
        <taxon>Eukaryota</taxon>
        <taxon>Sar</taxon>
        <taxon>Stramenopiles</taxon>
        <taxon>Ochrophyta</taxon>
        <taxon>Bacillariophyta</taxon>
        <taxon>Bacillariophyceae</taxon>
        <taxon>Bacillariophycidae</taxon>
        <taxon>Naviculales</taxon>
        <taxon>Naviculaceae</taxon>
        <taxon>Seminavis</taxon>
    </lineage>
</organism>
<dbReference type="PANTHER" id="PTHR32194:SF6">
    <property type="entry name" value="PROTEASOME SUBUNIT BETA"/>
    <property type="match status" value="1"/>
</dbReference>
<evidence type="ECO:0000313" key="6">
    <source>
        <dbReference type="EMBL" id="CAB9498682.1"/>
    </source>
</evidence>
<dbReference type="Proteomes" id="UP001153069">
    <property type="component" value="Unassembled WGS sequence"/>
</dbReference>
<keyword evidence="2 4" id="KW-0647">Proteasome</keyword>
<protein>
    <recommendedName>
        <fullName evidence="4">Proteasome subunit beta</fullName>
    </recommendedName>
</protein>
<feature type="region of interest" description="Disordered" evidence="5">
    <location>
        <begin position="1"/>
        <end position="23"/>
    </location>
</feature>
<keyword evidence="7" id="KW-1185">Reference proteome</keyword>
<keyword evidence="3 4" id="KW-0539">Nucleus</keyword>
<dbReference type="PANTHER" id="PTHR32194">
    <property type="entry name" value="METALLOPROTEASE TLDD"/>
    <property type="match status" value="1"/>
</dbReference>
<dbReference type="CDD" id="cd03760">
    <property type="entry name" value="proteasome_beta_type_4"/>
    <property type="match status" value="1"/>
</dbReference>
<evidence type="ECO:0000256" key="5">
    <source>
        <dbReference type="SAM" id="MobiDB-lite"/>
    </source>
</evidence>
<evidence type="ECO:0000256" key="4">
    <source>
        <dbReference type="PIRNR" id="PIRNR001213"/>
    </source>
</evidence>
<dbReference type="AlphaFoldDB" id="A0A9N8D988"/>
<gene>
    <name evidence="6" type="ORF">SEMRO_43_G026090.1</name>
</gene>
<comment type="similarity">
    <text evidence="4">Belongs to the peptidase T1B family.</text>
</comment>
<evidence type="ECO:0000256" key="3">
    <source>
        <dbReference type="ARBA" id="ARBA00023242"/>
    </source>
</evidence>
<dbReference type="InterPro" id="IPR029055">
    <property type="entry name" value="Ntn_hydrolases_N"/>
</dbReference>
<dbReference type="Gene3D" id="3.60.20.10">
    <property type="entry name" value="Glutamine Phosphoribosylpyrophosphate, subunit 1, domain 1"/>
    <property type="match status" value="1"/>
</dbReference>
<dbReference type="GO" id="GO:0051603">
    <property type="term" value="P:proteolysis involved in protein catabolic process"/>
    <property type="evidence" value="ECO:0007669"/>
    <property type="project" value="InterPro"/>
</dbReference>
<dbReference type="PROSITE" id="PS51476">
    <property type="entry name" value="PROTEASOME_BETA_2"/>
    <property type="match status" value="1"/>
</dbReference>
<dbReference type="PIRSF" id="PIRSF001213">
    <property type="entry name" value="Psome_endopept_beta"/>
    <property type="match status" value="1"/>
</dbReference>
<keyword evidence="1 4" id="KW-0963">Cytoplasm</keyword>
<proteinExistence type="inferred from homology"/>
<name>A0A9N8D988_9STRA</name>
<dbReference type="InterPro" id="IPR001353">
    <property type="entry name" value="Proteasome_sua/b"/>
</dbReference>
<evidence type="ECO:0000256" key="2">
    <source>
        <dbReference type="ARBA" id="ARBA00022942"/>
    </source>
</evidence>
<evidence type="ECO:0000256" key="1">
    <source>
        <dbReference type="ARBA" id="ARBA00022490"/>
    </source>
</evidence>
<dbReference type="InterPro" id="IPR016050">
    <property type="entry name" value="Proteasome_bsu_CS"/>
</dbReference>
<dbReference type="Pfam" id="PF00227">
    <property type="entry name" value="Proteasome"/>
    <property type="match status" value="1"/>
</dbReference>
<accession>A0A9N8D988</accession>
<comment type="caution">
    <text evidence="6">The sequence shown here is derived from an EMBL/GenBank/DDBJ whole genome shotgun (WGS) entry which is preliminary data.</text>
</comment>
<evidence type="ECO:0000313" key="7">
    <source>
        <dbReference type="Proteomes" id="UP001153069"/>
    </source>
</evidence>